<dbReference type="Proteomes" id="UP000238701">
    <property type="component" value="Unassembled WGS sequence"/>
</dbReference>
<evidence type="ECO:0000313" key="2">
    <source>
        <dbReference type="Proteomes" id="UP000238701"/>
    </source>
</evidence>
<accession>A0A2U3L6K2</accession>
<gene>
    <name evidence="1" type="ORF">SBA1_750013</name>
</gene>
<evidence type="ECO:0000313" key="1">
    <source>
        <dbReference type="EMBL" id="SPF47554.1"/>
    </source>
</evidence>
<name>A0A2U3L6K2_9BACT</name>
<organism evidence="1 2">
    <name type="scientific">Candidatus Sulfotelmatobacter kueseliae</name>
    <dbReference type="NCBI Taxonomy" id="2042962"/>
    <lineage>
        <taxon>Bacteria</taxon>
        <taxon>Pseudomonadati</taxon>
        <taxon>Acidobacteriota</taxon>
        <taxon>Terriglobia</taxon>
        <taxon>Terriglobales</taxon>
        <taxon>Candidatus Korobacteraceae</taxon>
        <taxon>Candidatus Sulfotelmatobacter</taxon>
    </lineage>
</organism>
<dbReference type="AlphaFoldDB" id="A0A2U3L6K2"/>
<proteinExistence type="predicted"/>
<protein>
    <submittedName>
        <fullName evidence="1">Uncharacterized protein</fullName>
    </submittedName>
</protein>
<sequence length="60" mass="6304">MCLAPCGHLAVVLWAMPSGCRAPAFVPKASGGSRRILDEIVGQSKGRGQQLTTCGSTVFW</sequence>
<reference evidence="2" key="1">
    <citation type="submission" date="2018-02" db="EMBL/GenBank/DDBJ databases">
        <authorList>
            <person name="Hausmann B."/>
        </authorList>
    </citation>
    <scope>NUCLEOTIDE SEQUENCE [LARGE SCALE GENOMIC DNA]</scope>
    <source>
        <strain evidence="2">Peat soil MAG SbA1</strain>
    </source>
</reference>
<dbReference type="EMBL" id="OMOD01000172">
    <property type="protein sequence ID" value="SPF47554.1"/>
    <property type="molecule type" value="Genomic_DNA"/>
</dbReference>